<organism evidence="2 3">
    <name type="scientific">Hibiscus trionum</name>
    <name type="common">Flower of an hour</name>
    <dbReference type="NCBI Taxonomy" id="183268"/>
    <lineage>
        <taxon>Eukaryota</taxon>
        <taxon>Viridiplantae</taxon>
        <taxon>Streptophyta</taxon>
        <taxon>Embryophyta</taxon>
        <taxon>Tracheophyta</taxon>
        <taxon>Spermatophyta</taxon>
        <taxon>Magnoliopsida</taxon>
        <taxon>eudicotyledons</taxon>
        <taxon>Gunneridae</taxon>
        <taxon>Pentapetalae</taxon>
        <taxon>rosids</taxon>
        <taxon>malvids</taxon>
        <taxon>Malvales</taxon>
        <taxon>Malvaceae</taxon>
        <taxon>Malvoideae</taxon>
        <taxon>Hibiscus</taxon>
    </lineage>
</organism>
<feature type="compositionally biased region" description="Polar residues" evidence="1">
    <location>
        <begin position="218"/>
        <end position="230"/>
    </location>
</feature>
<dbReference type="PANTHER" id="PTHR33431:SF2">
    <property type="entry name" value="CAMP-DEPENDENT PROTEIN KINASE CATALYTIC SUBUNIT-LIKE"/>
    <property type="match status" value="1"/>
</dbReference>
<dbReference type="Pfam" id="PF07795">
    <property type="entry name" value="DUF1635"/>
    <property type="match status" value="1"/>
</dbReference>
<dbReference type="OrthoDB" id="1926156at2759"/>
<accession>A0A9W7I7S0</accession>
<reference evidence="2" key="1">
    <citation type="submission" date="2023-05" db="EMBL/GenBank/DDBJ databases">
        <title>Genome and transcriptome analyses reveal genes involved in the formation of fine ridges on petal epidermal cells in Hibiscus trionum.</title>
        <authorList>
            <person name="Koshimizu S."/>
            <person name="Masuda S."/>
            <person name="Ishii T."/>
            <person name="Shirasu K."/>
            <person name="Hoshino A."/>
            <person name="Arita M."/>
        </authorList>
    </citation>
    <scope>NUCLEOTIDE SEQUENCE</scope>
    <source>
        <strain evidence="2">Hamamatsu line</strain>
    </source>
</reference>
<dbReference type="InterPro" id="IPR012862">
    <property type="entry name" value="DUF1635"/>
</dbReference>
<dbReference type="Proteomes" id="UP001165190">
    <property type="component" value="Unassembled WGS sequence"/>
</dbReference>
<evidence type="ECO:0000313" key="2">
    <source>
        <dbReference type="EMBL" id="GMI90367.1"/>
    </source>
</evidence>
<evidence type="ECO:0000256" key="1">
    <source>
        <dbReference type="SAM" id="MobiDB-lite"/>
    </source>
</evidence>
<keyword evidence="3" id="KW-1185">Reference proteome</keyword>
<evidence type="ECO:0000313" key="3">
    <source>
        <dbReference type="Proteomes" id="UP001165190"/>
    </source>
</evidence>
<comment type="caution">
    <text evidence="2">The sequence shown here is derived from an EMBL/GenBank/DDBJ whole genome shotgun (WGS) entry which is preliminary data.</text>
</comment>
<dbReference type="EMBL" id="BSYR01000024">
    <property type="protein sequence ID" value="GMI90367.1"/>
    <property type="molecule type" value="Genomic_DNA"/>
</dbReference>
<proteinExistence type="predicted"/>
<dbReference type="PANTHER" id="PTHR33431">
    <property type="entry name" value="ENABLED-LIKE PROTEIN (DUF1635)"/>
    <property type="match status" value="1"/>
</dbReference>
<sequence length="242" mass="26817">MAEQCTSLTFSYFYQQQGMEELKQTLMFTTVELETTLMSAKEEITRRELELVHLKDALIRTLKQRDEAQAQCQKLVMEKFLLHRQLQQQHQETVSPFWVSGEDESKPAVDHSANNLISSSGSEAAMVSSPGSDSILAPVTVPTQVSSSLPEHALKLAANRPLPAKGKLLQAVKEAGPLLQNLLLAGPLPQWQHPPPQLTSVDIPPVAVSSNKLKRSGQENYGDSDSSPKTKYQKVFDADFIH</sequence>
<protein>
    <submittedName>
        <fullName evidence="2">Uncharacterized protein</fullName>
    </submittedName>
</protein>
<dbReference type="AlphaFoldDB" id="A0A9W7I7S0"/>
<name>A0A9W7I7S0_HIBTR</name>
<gene>
    <name evidence="2" type="ORF">HRI_002706000</name>
</gene>
<feature type="region of interest" description="Disordered" evidence="1">
    <location>
        <begin position="211"/>
        <end position="242"/>
    </location>
</feature>